<reference evidence="1 3" key="1">
    <citation type="journal article" date="2016" name="Front. Microbiol.">
        <title>Genome Sequence of the Piezophilic, Mesophilic Sulfate-Reducing Bacterium Desulfovibrio indicus J2T.</title>
        <authorList>
            <person name="Cao J."/>
            <person name="Maignien L."/>
            <person name="Shao Z."/>
            <person name="Alain K."/>
            <person name="Jebbar M."/>
        </authorList>
    </citation>
    <scope>NUCLEOTIDE SEQUENCE [LARGE SCALE GENOMIC DNA]</scope>
    <source>
        <strain evidence="1 3">J2</strain>
    </source>
</reference>
<dbReference type="EMBL" id="CP014206">
    <property type="protein sequence ID" value="AMK10344.1"/>
    <property type="molecule type" value="Genomic_DNA"/>
</dbReference>
<keyword evidence="3" id="KW-1185">Reference proteome</keyword>
<protein>
    <recommendedName>
        <fullName evidence="5">(2Fe-2S)-binding protein</fullName>
    </recommendedName>
</protein>
<evidence type="ECO:0000313" key="4">
    <source>
        <dbReference type="Proteomes" id="UP000295506"/>
    </source>
</evidence>
<sequence>MTRKFDPELLYVECHRCGQPVLWRRGMTTKLLKLAKIDPSTLDERCVILSEGCPGCVPDETTFTTQVIRLNKEKDGRSSMLAVAN</sequence>
<evidence type="ECO:0000313" key="2">
    <source>
        <dbReference type="EMBL" id="TDT81969.1"/>
    </source>
</evidence>
<reference evidence="2 4" key="2">
    <citation type="submission" date="2019-03" db="EMBL/GenBank/DDBJ databases">
        <title>Genomic Encyclopedia of Type Strains, Phase IV (KMG-IV): sequencing the most valuable type-strain genomes for metagenomic binning, comparative biology and taxonomic classification.</title>
        <authorList>
            <person name="Goeker M."/>
        </authorList>
    </citation>
    <scope>NUCLEOTIDE SEQUENCE [LARGE SCALE GENOMIC DNA]</scope>
    <source>
        <strain evidence="2 4">DSM 101483</strain>
    </source>
</reference>
<dbReference type="OrthoDB" id="5471583at2"/>
<dbReference type="Proteomes" id="UP000055611">
    <property type="component" value="Chromosome"/>
</dbReference>
<accession>A0A126QK36</accession>
<gene>
    <name evidence="1" type="ORF">AWY79_04035</name>
    <name evidence="2" type="ORF">EDC59_11920</name>
</gene>
<name>A0A126QK36_9BACT</name>
<evidence type="ECO:0000313" key="3">
    <source>
        <dbReference type="Proteomes" id="UP000055611"/>
    </source>
</evidence>
<dbReference type="RefSeq" id="WP_066800635.1">
    <property type="nucleotide sequence ID" value="NZ_CP014206.1"/>
</dbReference>
<evidence type="ECO:0008006" key="5">
    <source>
        <dbReference type="Google" id="ProtNLM"/>
    </source>
</evidence>
<dbReference type="EMBL" id="SOBK01000019">
    <property type="protein sequence ID" value="TDT81969.1"/>
    <property type="molecule type" value="Genomic_DNA"/>
</dbReference>
<organism evidence="2 4">
    <name type="scientific">Pseudodesulfovibrio indicus</name>
    <dbReference type="NCBI Taxonomy" id="1716143"/>
    <lineage>
        <taxon>Bacteria</taxon>
        <taxon>Pseudomonadati</taxon>
        <taxon>Thermodesulfobacteriota</taxon>
        <taxon>Desulfovibrionia</taxon>
        <taxon>Desulfovibrionales</taxon>
        <taxon>Desulfovibrionaceae</taxon>
    </lineage>
</organism>
<proteinExistence type="predicted"/>
<dbReference type="AlphaFoldDB" id="A0A126QK36"/>
<dbReference type="KEGG" id="dej:AWY79_04035"/>
<dbReference type="Proteomes" id="UP000295506">
    <property type="component" value="Unassembled WGS sequence"/>
</dbReference>
<evidence type="ECO:0000313" key="1">
    <source>
        <dbReference type="EMBL" id="AMK10344.1"/>
    </source>
</evidence>